<evidence type="ECO:0000256" key="4">
    <source>
        <dbReference type="ARBA" id="ARBA00022729"/>
    </source>
</evidence>
<dbReference type="AlphaFoldDB" id="A0A4P2VTR8"/>
<comment type="similarity">
    <text evidence="2">Belongs to the bacterial solute-binding protein 5 family.</text>
</comment>
<dbReference type="RefSeq" id="WP_130607595.1">
    <property type="nucleotide sequence ID" value="NZ_AP019368.1"/>
</dbReference>
<evidence type="ECO:0000256" key="1">
    <source>
        <dbReference type="ARBA" id="ARBA00004196"/>
    </source>
</evidence>
<dbReference type="EMBL" id="AP019368">
    <property type="protein sequence ID" value="BBH52805.1"/>
    <property type="molecule type" value="Genomic_DNA"/>
</dbReference>
<evidence type="ECO:0000313" key="6">
    <source>
        <dbReference type="EMBL" id="BBH52805.1"/>
    </source>
</evidence>
<feature type="domain" description="Solute-binding protein family 5" evidence="5">
    <location>
        <begin position="75"/>
        <end position="452"/>
    </location>
</feature>
<organism evidence="6 7">
    <name type="scientific">Fluviispira sanaruensis</name>
    <dbReference type="NCBI Taxonomy" id="2493639"/>
    <lineage>
        <taxon>Bacteria</taxon>
        <taxon>Pseudomonadati</taxon>
        <taxon>Bdellovibrionota</taxon>
        <taxon>Oligoflexia</taxon>
        <taxon>Silvanigrellales</taxon>
        <taxon>Silvanigrellaceae</taxon>
        <taxon>Fluviispira</taxon>
    </lineage>
</organism>
<dbReference type="SUPFAM" id="SSF53850">
    <property type="entry name" value="Periplasmic binding protein-like II"/>
    <property type="match status" value="1"/>
</dbReference>
<dbReference type="GO" id="GO:0015833">
    <property type="term" value="P:peptide transport"/>
    <property type="evidence" value="ECO:0007669"/>
    <property type="project" value="TreeGrafter"/>
</dbReference>
<dbReference type="Gene3D" id="3.90.76.10">
    <property type="entry name" value="Dipeptide-binding Protein, Domain 1"/>
    <property type="match status" value="1"/>
</dbReference>
<evidence type="ECO:0000256" key="3">
    <source>
        <dbReference type="ARBA" id="ARBA00022448"/>
    </source>
</evidence>
<reference evidence="6 7" key="1">
    <citation type="submission" date="2018-12" db="EMBL/GenBank/DDBJ databases">
        <title>Rubrispira sanarue gen. nov., sp., nov., a member of the order Silvanigrellales, isolated from a brackish lake in Hamamatsu Japan.</title>
        <authorList>
            <person name="Maejima Y."/>
            <person name="Iino T."/>
            <person name="Muraguchi Y."/>
            <person name="Fukuda K."/>
            <person name="Nojiri H."/>
            <person name="Ohkuma M."/>
            <person name="Moriuchi R."/>
            <person name="Dohra H."/>
            <person name="Kimbara K."/>
            <person name="Shintani M."/>
        </authorList>
    </citation>
    <scope>NUCLEOTIDE SEQUENCE [LARGE SCALE GENOMIC DNA]</scope>
    <source>
        <strain evidence="6 7">RF1110005</strain>
    </source>
</reference>
<dbReference type="GO" id="GO:1904680">
    <property type="term" value="F:peptide transmembrane transporter activity"/>
    <property type="evidence" value="ECO:0007669"/>
    <property type="project" value="TreeGrafter"/>
</dbReference>
<dbReference type="Proteomes" id="UP000291236">
    <property type="component" value="Chromosome"/>
</dbReference>
<evidence type="ECO:0000256" key="2">
    <source>
        <dbReference type="ARBA" id="ARBA00005695"/>
    </source>
</evidence>
<dbReference type="KEGG" id="sbf:JCM31447_12480"/>
<dbReference type="CDD" id="cd08504">
    <property type="entry name" value="PBP2_OppA"/>
    <property type="match status" value="1"/>
</dbReference>
<dbReference type="Gene3D" id="3.10.105.10">
    <property type="entry name" value="Dipeptide-binding Protein, Domain 3"/>
    <property type="match status" value="1"/>
</dbReference>
<dbReference type="Gene3D" id="3.40.190.10">
    <property type="entry name" value="Periplasmic binding protein-like II"/>
    <property type="match status" value="1"/>
</dbReference>
<dbReference type="PANTHER" id="PTHR30290:SF10">
    <property type="entry name" value="PERIPLASMIC OLIGOPEPTIDE-BINDING PROTEIN-RELATED"/>
    <property type="match status" value="1"/>
</dbReference>
<keyword evidence="4" id="KW-0732">Signal</keyword>
<dbReference type="InterPro" id="IPR000914">
    <property type="entry name" value="SBP_5_dom"/>
</dbReference>
<name>A0A4P2VTR8_FLUSA</name>
<dbReference type="Pfam" id="PF00496">
    <property type="entry name" value="SBP_bac_5"/>
    <property type="match status" value="1"/>
</dbReference>
<accession>A0A4P2VTR8</accession>
<sequence length="539" mass="61390">MKNIIKIFSLAMVYTQTTYAAVPKDPMAAKVQEINIANNQEPTTFDPHNCHEVACSSILEQIFEGLVNVDQKGVIVPAQAEKWTMSPDGKKYTFTLRKNLKWSDGTKITAQDFVYGMQRLVDPKTASENGYLLENIVNGKDINSGKATPESLGVKALNESTLEITLIRPTAYFLEVMAMISASPVQKKNVEQYGSREFTHAGKLVSNGPFVLKERKIGDKIVLEPNPNYWDKNAVYLNKVNYLILKDLVSEYRMFEAGQLHITGVIPADQYKAIKVKYAEELQSTPILSMYYYIYNLNNPKLQNKSLRKALDMTIDRTAITDSILGTGDIPSYEIVPNGMKNYTQRKPEWTNWTKEKQVLEAKKLYAEAGYSKEKPLKLQILYNTDENHKKIAIAIASMWKKSLGVEVEIANEEWKTLLDKRSTGQFEVLRLGGLATMNDAYDFLTNFQSTSVRNTPKFKNADYDKYIEQAESEVNPVLRKSLQEKAGKILMEELPFSPIMSQTRKYLKRKEVIGFKKNILEKYSFVGVYIKDKKSDLN</sequence>
<evidence type="ECO:0000259" key="5">
    <source>
        <dbReference type="Pfam" id="PF00496"/>
    </source>
</evidence>
<dbReference type="InterPro" id="IPR039424">
    <property type="entry name" value="SBP_5"/>
</dbReference>
<keyword evidence="7" id="KW-1185">Reference proteome</keyword>
<evidence type="ECO:0000313" key="7">
    <source>
        <dbReference type="Proteomes" id="UP000291236"/>
    </source>
</evidence>
<comment type="subcellular location">
    <subcellularLocation>
        <location evidence="1">Cell envelope</location>
    </subcellularLocation>
</comment>
<dbReference type="GO" id="GO:0043190">
    <property type="term" value="C:ATP-binding cassette (ABC) transporter complex"/>
    <property type="evidence" value="ECO:0007669"/>
    <property type="project" value="InterPro"/>
</dbReference>
<dbReference type="OrthoDB" id="9801912at2"/>
<dbReference type="PANTHER" id="PTHR30290">
    <property type="entry name" value="PERIPLASMIC BINDING COMPONENT OF ABC TRANSPORTER"/>
    <property type="match status" value="1"/>
</dbReference>
<proteinExistence type="inferred from homology"/>
<dbReference type="InterPro" id="IPR030678">
    <property type="entry name" value="Peptide/Ni-bd"/>
</dbReference>
<protein>
    <submittedName>
        <fullName evidence="6">Peptide ABC transporter substrate-binding protein</fullName>
    </submittedName>
</protein>
<keyword evidence="3" id="KW-0813">Transport</keyword>
<dbReference type="GO" id="GO:0030288">
    <property type="term" value="C:outer membrane-bounded periplasmic space"/>
    <property type="evidence" value="ECO:0007669"/>
    <property type="project" value="TreeGrafter"/>
</dbReference>
<gene>
    <name evidence="6" type="ORF">JCM31447_12480</name>
</gene>
<dbReference type="FunFam" id="3.90.76.10:FF:000001">
    <property type="entry name" value="Oligopeptide ABC transporter substrate-binding protein"/>
    <property type="match status" value="1"/>
</dbReference>
<dbReference type="PIRSF" id="PIRSF002741">
    <property type="entry name" value="MppA"/>
    <property type="match status" value="1"/>
</dbReference>